<dbReference type="OrthoDB" id="5469178at2"/>
<dbReference type="PANTHER" id="PTHR38778:SF1">
    <property type="entry name" value="CYTOPLASMIC PROTEIN"/>
    <property type="match status" value="1"/>
</dbReference>
<evidence type="ECO:0000313" key="1">
    <source>
        <dbReference type="EMBL" id="SCX93438.1"/>
    </source>
</evidence>
<organism evidence="1 2">
    <name type="scientific">Desulfoluna spongiiphila</name>
    <dbReference type="NCBI Taxonomy" id="419481"/>
    <lineage>
        <taxon>Bacteria</taxon>
        <taxon>Pseudomonadati</taxon>
        <taxon>Thermodesulfobacteriota</taxon>
        <taxon>Desulfobacteria</taxon>
        <taxon>Desulfobacterales</taxon>
        <taxon>Desulfolunaceae</taxon>
        <taxon>Desulfoluna</taxon>
    </lineage>
</organism>
<dbReference type="EMBL" id="FMUX01000002">
    <property type="protein sequence ID" value="SCX93438.1"/>
    <property type="molecule type" value="Genomic_DNA"/>
</dbReference>
<name>A0A1G5BTB9_9BACT</name>
<reference evidence="1 2" key="1">
    <citation type="submission" date="2016-10" db="EMBL/GenBank/DDBJ databases">
        <authorList>
            <person name="de Groot N.N."/>
        </authorList>
    </citation>
    <scope>NUCLEOTIDE SEQUENCE [LARGE SCALE GENOMIC DNA]</scope>
    <source>
        <strain evidence="1 2">AA1</strain>
    </source>
</reference>
<dbReference type="STRING" id="419481.SAMN05216233_102185"/>
<gene>
    <name evidence="1" type="ORF">SAMN05216233_102185</name>
</gene>
<accession>A0A1G5BTB9</accession>
<dbReference type="Pfam" id="PF04320">
    <property type="entry name" value="YggL_50S_bp"/>
    <property type="match status" value="1"/>
</dbReference>
<keyword evidence="2" id="KW-1185">Reference proteome</keyword>
<dbReference type="AlphaFoldDB" id="A0A1G5BTB9"/>
<protein>
    <recommendedName>
        <fullName evidence="3">DUF469 domain-containing protein</fullName>
    </recommendedName>
</protein>
<evidence type="ECO:0008006" key="3">
    <source>
        <dbReference type="Google" id="ProtNLM"/>
    </source>
</evidence>
<proteinExistence type="predicted"/>
<dbReference type="RefSeq" id="WP_092208531.1">
    <property type="nucleotide sequence ID" value="NZ_FMUX01000002.1"/>
</dbReference>
<sequence length="106" mass="11911">MKKRLRKKLHVGEFQEFGFNLTIKFTEGNTNEALDAFVETFLDEVVDPNGLDFGGGGDCFDFAGFVVLATRGSVTEEHRALTSAWLEKREDVTSFEVGELVDAWYP</sequence>
<evidence type="ECO:0000313" key="2">
    <source>
        <dbReference type="Proteomes" id="UP000198870"/>
    </source>
</evidence>
<dbReference type="PANTHER" id="PTHR38778">
    <property type="entry name" value="CYTOPLASMIC PROTEIN-RELATED"/>
    <property type="match status" value="1"/>
</dbReference>
<dbReference type="GO" id="GO:0005829">
    <property type="term" value="C:cytosol"/>
    <property type="evidence" value="ECO:0007669"/>
    <property type="project" value="TreeGrafter"/>
</dbReference>
<dbReference type="InterPro" id="IPR007416">
    <property type="entry name" value="YggL_50S_bp"/>
</dbReference>
<dbReference type="Proteomes" id="UP000198870">
    <property type="component" value="Unassembled WGS sequence"/>
</dbReference>